<dbReference type="AlphaFoldDB" id="A0A6J4HZ33"/>
<dbReference type="SUPFAM" id="SSF109998">
    <property type="entry name" value="Triger factor/SurA peptide-binding domain-like"/>
    <property type="match status" value="1"/>
</dbReference>
<evidence type="ECO:0000313" key="5">
    <source>
        <dbReference type="EMBL" id="CAA9237590.1"/>
    </source>
</evidence>
<dbReference type="InterPro" id="IPR046357">
    <property type="entry name" value="PPIase_dom_sf"/>
</dbReference>
<proteinExistence type="predicted"/>
<feature type="transmembrane region" description="Helical" evidence="3">
    <location>
        <begin position="12"/>
        <end position="33"/>
    </location>
</feature>
<dbReference type="Gene3D" id="3.10.50.40">
    <property type="match status" value="1"/>
</dbReference>
<feature type="region of interest" description="Disordered" evidence="2">
    <location>
        <begin position="500"/>
        <end position="533"/>
    </location>
</feature>
<dbReference type="InterPro" id="IPR011990">
    <property type="entry name" value="TPR-like_helical_dom_sf"/>
</dbReference>
<evidence type="ECO:0000256" key="3">
    <source>
        <dbReference type="SAM" id="Phobius"/>
    </source>
</evidence>
<dbReference type="GO" id="GO:0003755">
    <property type="term" value="F:peptidyl-prolyl cis-trans isomerase activity"/>
    <property type="evidence" value="ECO:0007669"/>
    <property type="project" value="UniProtKB-KW"/>
</dbReference>
<name>A0A6J4HZ33_9BACT</name>
<dbReference type="EMBL" id="CADCTO010000168">
    <property type="protein sequence ID" value="CAA9237590.1"/>
    <property type="molecule type" value="Genomic_DNA"/>
</dbReference>
<sequence>MSLMGMRHGVKKYAAWIYVPLALSIVVGTFAAFGSNLFTGGQDTAAASAEQPVAVVGGISVTRSTLDRQLEGALQQQRQYQPNPTPLDVARTRLMLLEQYKQQAAVAAAAKAEGVAVTDDDIARARDQAWSLQRGQFLSLLNLKPTASDREIDAAIARQQPGMTLNDLKEQLFPVEQIRYNAMYEKLQDTYKEAARAGATADKVKQRYSDIKVRHILIKTGEGGMPEEQARNKAQKLLDAVKKNPADMPRLANENTEDPGNQPPGKPKQGGVYDWAPANRYVPAFTDAALAVKPGQVNPDLVKTSYGFHIVKLEGIRPGKDLPKDFDKNKQKYIDEHVNSVAAQKAQDAIVAAQPGVKVEIRDPLLRAVQLHQEAERLPPTDKKGRADKLNAALTEIAGIKDGAGGEVPFLKAAIYETLDRPQDAIAAYQDSVKSRDSVDTRLALARLYLKVKDTKSAVAQIQAAENLVRGEVQSQGEIAFLYSQAGRADLSKQANQKYQEMLKRQAQLQEPPPGGANVPLPAADTGEPKAGG</sequence>
<dbReference type="EC" id="5.2.1.8" evidence="5"/>
<dbReference type="PANTHER" id="PTHR47245">
    <property type="entry name" value="PEPTIDYLPROLYL ISOMERASE"/>
    <property type="match status" value="1"/>
</dbReference>
<feature type="domain" description="PpiC" evidence="4">
    <location>
        <begin position="208"/>
        <end position="315"/>
    </location>
</feature>
<keyword evidence="3" id="KW-0812">Transmembrane</keyword>
<reference evidence="5" key="1">
    <citation type="submission" date="2020-02" db="EMBL/GenBank/DDBJ databases">
        <authorList>
            <person name="Meier V. D."/>
        </authorList>
    </citation>
    <scope>NUCLEOTIDE SEQUENCE</scope>
    <source>
        <strain evidence="5">AVDCRST_MAG63</strain>
    </source>
</reference>
<dbReference type="InterPro" id="IPR027304">
    <property type="entry name" value="Trigger_fact/SurA_dom_sf"/>
</dbReference>
<evidence type="ECO:0000256" key="1">
    <source>
        <dbReference type="PROSITE-ProRule" id="PRU00278"/>
    </source>
</evidence>
<evidence type="ECO:0000256" key="2">
    <source>
        <dbReference type="SAM" id="MobiDB-lite"/>
    </source>
</evidence>
<dbReference type="Gene3D" id="1.25.40.10">
    <property type="entry name" value="Tetratricopeptide repeat domain"/>
    <property type="match status" value="1"/>
</dbReference>
<dbReference type="PROSITE" id="PS50198">
    <property type="entry name" value="PPIC_PPIASE_2"/>
    <property type="match status" value="1"/>
</dbReference>
<keyword evidence="1 5" id="KW-0413">Isomerase</keyword>
<dbReference type="InterPro" id="IPR000297">
    <property type="entry name" value="PPIase_PpiC"/>
</dbReference>
<feature type="region of interest" description="Disordered" evidence="2">
    <location>
        <begin position="248"/>
        <end position="270"/>
    </location>
</feature>
<keyword evidence="1" id="KW-0697">Rotamase</keyword>
<organism evidence="5">
    <name type="scientific">uncultured Armatimonadetes bacterium</name>
    <dbReference type="NCBI Taxonomy" id="157466"/>
    <lineage>
        <taxon>Bacteria</taxon>
        <taxon>Bacillati</taxon>
        <taxon>Armatimonadota</taxon>
        <taxon>environmental samples</taxon>
    </lineage>
</organism>
<dbReference type="SUPFAM" id="SSF54534">
    <property type="entry name" value="FKBP-like"/>
    <property type="match status" value="1"/>
</dbReference>
<dbReference type="Gene3D" id="1.10.4030.10">
    <property type="entry name" value="Porin chaperone SurA, peptide-binding domain"/>
    <property type="match status" value="1"/>
</dbReference>
<dbReference type="SUPFAM" id="SSF48452">
    <property type="entry name" value="TPR-like"/>
    <property type="match status" value="1"/>
</dbReference>
<protein>
    <submittedName>
        <fullName evidence="5">Survival protein SurA (Peptidyl-prolyl cis-trans isomerase SurA)</fullName>
        <ecNumber evidence="5">5.2.1.8</ecNumber>
    </submittedName>
</protein>
<evidence type="ECO:0000259" key="4">
    <source>
        <dbReference type="PROSITE" id="PS50198"/>
    </source>
</evidence>
<keyword evidence="3" id="KW-0472">Membrane</keyword>
<accession>A0A6J4HZ33</accession>
<keyword evidence="3" id="KW-1133">Transmembrane helix</keyword>
<dbReference type="PANTHER" id="PTHR47245:SF2">
    <property type="entry name" value="PEPTIDYL-PROLYL CIS-TRANS ISOMERASE HP_0175-RELATED"/>
    <property type="match status" value="1"/>
</dbReference>
<gene>
    <name evidence="5" type="ORF">AVDCRST_MAG63-1397</name>
</gene>
<dbReference type="Pfam" id="PF13616">
    <property type="entry name" value="Rotamase_3"/>
    <property type="match status" value="1"/>
</dbReference>
<dbReference type="Pfam" id="PF13624">
    <property type="entry name" value="SurA_N_3"/>
    <property type="match status" value="1"/>
</dbReference>
<dbReference type="InterPro" id="IPR050245">
    <property type="entry name" value="PrsA_foldase"/>
</dbReference>